<dbReference type="GO" id="GO:0016987">
    <property type="term" value="F:sigma factor activity"/>
    <property type="evidence" value="ECO:0007669"/>
    <property type="project" value="UniProtKB-KW"/>
</dbReference>
<dbReference type="Gene3D" id="1.10.1740.10">
    <property type="match status" value="1"/>
</dbReference>
<dbReference type="InterPro" id="IPR039425">
    <property type="entry name" value="RNA_pol_sigma-70-like"/>
</dbReference>
<gene>
    <name evidence="5" type="ORF">UABAM_01613</name>
</gene>
<keyword evidence="3" id="KW-0238">DNA-binding</keyword>
<dbReference type="EMBL" id="AP019860">
    <property type="protein sequence ID" value="BBM83262.1"/>
    <property type="molecule type" value="Genomic_DNA"/>
</dbReference>
<keyword evidence="6" id="KW-1185">Reference proteome</keyword>
<dbReference type="NCBIfam" id="TIGR02937">
    <property type="entry name" value="sigma70-ECF"/>
    <property type="match status" value="1"/>
</dbReference>
<dbReference type="KEGG" id="uam:UABAM_01613"/>
<dbReference type="InterPro" id="IPR014284">
    <property type="entry name" value="RNA_pol_sigma-70_dom"/>
</dbReference>
<proteinExistence type="predicted"/>
<dbReference type="RefSeq" id="WP_173013199.1">
    <property type="nucleotide sequence ID" value="NZ_AP019860.1"/>
</dbReference>
<keyword evidence="2" id="KW-0731">Sigma factor</keyword>
<evidence type="ECO:0000313" key="6">
    <source>
        <dbReference type="Proteomes" id="UP000326354"/>
    </source>
</evidence>
<dbReference type="GO" id="GO:0006352">
    <property type="term" value="P:DNA-templated transcription initiation"/>
    <property type="evidence" value="ECO:0007669"/>
    <property type="project" value="InterPro"/>
</dbReference>
<dbReference type="SUPFAM" id="SSF88946">
    <property type="entry name" value="Sigma2 domain of RNA polymerase sigma factors"/>
    <property type="match status" value="1"/>
</dbReference>
<evidence type="ECO:0000256" key="4">
    <source>
        <dbReference type="ARBA" id="ARBA00023163"/>
    </source>
</evidence>
<evidence type="ECO:0000313" key="5">
    <source>
        <dbReference type="EMBL" id="BBM83262.1"/>
    </source>
</evidence>
<evidence type="ECO:0000256" key="1">
    <source>
        <dbReference type="ARBA" id="ARBA00023015"/>
    </source>
</evidence>
<keyword evidence="1" id="KW-0805">Transcription regulation</keyword>
<reference evidence="5 6" key="1">
    <citation type="submission" date="2019-08" db="EMBL/GenBank/DDBJ databases">
        <title>Complete genome sequence of Candidatus Uab amorphum.</title>
        <authorList>
            <person name="Shiratori T."/>
            <person name="Suzuki S."/>
            <person name="Kakizawa Y."/>
            <person name="Ishida K."/>
        </authorList>
    </citation>
    <scope>NUCLEOTIDE SEQUENCE [LARGE SCALE GENOMIC DNA]</scope>
    <source>
        <strain evidence="5 6">SRT547</strain>
    </source>
</reference>
<dbReference type="InterPro" id="IPR013325">
    <property type="entry name" value="RNA_pol_sigma_r2"/>
</dbReference>
<dbReference type="GO" id="GO:0003677">
    <property type="term" value="F:DNA binding"/>
    <property type="evidence" value="ECO:0007669"/>
    <property type="project" value="UniProtKB-KW"/>
</dbReference>
<organism evidence="5 6">
    <name type="scientific">Uabimicrobium amorphum</name>
    <dbReference type="NCBI Taxonomy" id="2596890"/>
    <lineage>
        <taxon>Bacteria</taxon>
        <taxon>Pseudomonadati</taxon>
        <taxon>Planctomycetota</taxon>
        <taxon>Candidatus Uabimicrobiia</taxon>
        <taxon>Candidatus Uabimicrobiales</taxon>
        <taxon>Candidatus Uabimicrobiaceae</taxon>
        <taxon>Candidatus Uabimicrobium</taxon>
    </lineage>
</organism>
<evidence type="ECO:0000256" key="2">
    <source>
        <dbReference type="ARBA" id="ARBA00023082"/>
    </source>
</evidence>
<dbReference type="PANTHER" id="PTHR43133:SF8">
    <property type="entry name" value="RNA POLYMERASE SIGMA FACTOR HI_1459-RELATED"/>
    <property type="match status" value="1"/>
</dbReference>
<protein>
    <submittedName>
        <fullName evidence="5">Uncharacterized protein</fullName>
    </submittedName>
</protein>
<evidence type="ECO:0000256" key="3">
    <source>
        <dbReference type="ARBA" id="ARBA00023125"/>
    </source>
</evidence>
<dbReference type="PANTHER" id="PTHR43133">
    <property type="entry name" value="RNA POLYMERASE ECF-TYPE SIGMA FACTO"/>
    <property type="match status" value="1"/>
</dbReference>
<keyword evidence="4" id="KW-0804">Transcription</keyword>
<accession>A0A5S9F3K5</accession>
<sequence>MKLYKSCSELTVQLIEYIKENPHTIDHMNDFLSRYQDAVFNFVRLSIGHYHDSLELTNKVLLTLSVKVKQIETPKKFNYLAIKIIKGEISNYWRTKKAKKRAIVQHKSESEAFAEQMLVNDHRASELFESLLIREVIEEMDDPHIRDIFLLKYRDGKNVSFIANELNISRYQVNKSLEVLHNELKKCIGE</sequence>
<dbReference type="Proteomes" id="UP000326354">
    <property type="component" value="Chromosome"/>
</dbReference>
<dbReference type="AlphaFoldDB" id="A0A5S9F3K5"/>
<name>A0A5S9F3K5_UABAM</name>